<organism evidence="1 2">
    <name type="scientific">Burkholderia glumae</name>
    <name type="common">Pseudomonas glumae</name>
    <dbReference type="NCBI Taxonomy" id="337"/>
    <lineage>
        <taxon>Bacteria</taxon>
        <taxon>Pseudomonadati</taxon>
        <taxon>Pseudomonadota</taxon>
        <taxon>Betaproteobacteria</taxon>
        <taxon>Burkholderiales</taxon>
        <taxon>Burkholderiaceae</taxon>
        <taxon>Burkholderia</taxon>
    </lineage>
</organism>
<proteinExistence type="predicted"/>
<gene>
    <name evidence="1" type="ORF">NFI99_26255</name>
</gene>
<reference evidence="1" key="1">
    <citation type="submission" date="2022-06" db="EMBL/GenBank/DDBJ databases">
        <title>Draft genome sequence of Burkholderia glumae strain GR20004 isolated from rice panicle showing bacterial panicle blight.</title>
        <authorList>
            <person name="Choi S.Y."/>
            <person name="Lee Y.H."/>
        </authorList>
    </citation>
    <scope>NUCLEOTIDE SEQUENCE</scope>
    <source>
        <strain evidence="1">GR20004</strain>
    </source>
</reference>
<dbReference type="Proteomes" id="UP001056386">
    <property type="component" value="Chromosome 1"/>
</dbReference>
<evidence type="ECO:0000313" key="2">
    <source>
        <dbReference type="Proteomes" id="UP001056386"/>
    </source>
</evidence>
<protein>
    <submittedName>
        <fullName evidence="1">Uncharacterized protein</fullName>
    </submittedName>
</protein>
<evidence type="ECO:0000313" key="1">
    <source>
        <dbReference type="EMBL" id="USS45095.1"/>
    </source>
</evidence>
<keyword evidence="2" id="KW-1185">Reference proteome</keyword>
<dbReference type="RefSeq" id="WP_252836741.1">
    <property type="nucleotide sequence ID" value="NZ_CP099587.1"/>
</dbReference>
<sequence>MADKHLDQFTAGQVYAIKHLLGVLVVAAPDTAVLRPLLDAAQQAAEARALPEPVSEKFLDGSRDVFAYLRVLLEQAAEPPRNG</sequence>
<accession>A0ABY5BDI9</accession>
<dbReference type="EMBL" id="CP099587">
    <property type="protein sequence ID" value="USS45095.1"/>
    <property type="molecule type" value="Genomic_DNA"/>
</dbReference>
<name>A0ABY5BDI9_BURGL</name>